<feature type="transmembrane region" description="Helical" evidence="2">
    <location>
        <begin position="497"/>
        <end position="517"/>
    </location>
</feature>
<feature type="region of interest" description="Disordered" evidence="1">
    <location>
        <begin position="615"/>
        <end position="665"/>
    </location>
</feature>
<reference evidence="4" key="1">
    <citation type="submission" date="2016-05" db="EMBL/GenBank/DDBJ databases">
        <authorList>
            <person name="Sharaf H."/>
        </authorList>
    </citation>
    <scope>NUCLEOTIDE SEQUENCE [LARGE SCALE GENOMIC DNA]</scope>
    <source>
        <strain evidence="4">H</strain>
    </source>
</reference>
<dbReference type="EMBL" id="CWHR02000025">
    <property type="protein sequence ID" value="SBO29203.1"/>
    <property type="molecule type" value="Genomic_DNA"/>
</dbReference>
<evidence type="ECO:0000313" key="3">
    <source>
        <dbReference type="EMBL" id="SBO29203.1"/>
    </source>
</evidence>
<feature type="transmembrane region" description="Helical" evidence="2">
    <location>
        <begin position="523"/>
        <end position="556"/>
    </location>
</feature>
<keyword evidence="2" id="KW-0472">Membrane</keyword>
<evidence type="ECO:0000256" key="2">
    <source>
        <dbReference type="SAM" id="Phobius"/>
    </source>
</evidence>
<organism evidence="3 4">
    <name type="scientific">Plasmodium knowlesi (strain H)</name>
    <dbReference type="NCBI Taxonomy" id="5851"/>
    <lineage>
        <taxon>Eukaryota</taxon>
        <taxon>Sar</taxon>
        <taxon>Alveolata</taxon>
        <taxon>Apicomplexa</taxon>
        <taxon>Aconoidasida</taxon>
        <taxon>Haemosporida</taxon>
        <taxon>Plasmodiidae</taxon>
        <taxon>Plasmodium</taxon>
        <taxon>Plasmodium (Plasmodium)</taxon>
    </lineage>
</organism>
<dbReference type="InterPro" id="IPR008780">
    <property type="entry name" value="Plasmodium_Vir"/>
</dbReference>
<dbReference type="AlphaFoldDB" id="A0A1A7W425"/>
<proteinExistence type="predicted"/>
<protein>
    <submittedName>
        <fullName evidence="3">KIR protein</fullName>
    </submittedName>
</protein>
<evidence type="ECO:0000313" key="4">
    <source>
        <dbReference type="Proteomes" id="UP000182142"/>
    </source>
</evidence>
<gene>
    <name evidence="3" type="ORF">PKNA1_H1_0727500</name>
</gene>
<feature type="compositionally biased region" description="Low complexity" evidence="1">
    <location>
        <begin position="621"/>
        <end position="630"/>
    </location>
</feature>
<keyword evidence="2" id="KW-0812">Transmembrane</keyword>
<name>A0A1A7W425_PLAKH</name>
<evidence type="ECO:0000256" key="1">
    <source>
        <dbReference type="SAM" id="MobiDB-lite"/>
    </source>
</evidence>
<dbReference type="Pfam" id="PF05795">
    <property type="entry name" value="Plasmodium_Vir"/>
    <property type="match status" value="2"/>
</dbReference>
<feature type="transmembrane region" description="Helical" evidence="2">
    <location>
        <begin position="464"/>
        <end position="485"/>
    </location>
</feature>
<dbReference type="Proteomes" id="UP000182142">
    <property type="component" value="Unassembled WGS sequence"/>
</dbReference>
<accession>A0A1A7W425</accession>
<sequence length="665" mass="76143">MMHEYVPELQGAPSKMMFYKKFEEGDNSCEHGGSTDGIMRTLKEKLRQHTTIGTHFDKIAGAVCSASRMPERKGAAYDTDRCNFLYYWVGGELLGKLGNEQWTAAIQDIPSVLQEFFNEGTCKIIDEQNIDRNTFNKRKVLYEYYHDQSVIWTEVLSPGSACASKYGKYLGDIISVYREVQQDCNKNAMDPYCVWFTKWFTKSNNPEKLRETCITQEVEPVGIPGVGMEMPKDLLLRSLPSSIMYNNFLSRTKFCMRGDSHEEVRNKVEQELLGYPDIKTYADRIVQAWCYACGSRGNGVFKDEPCHFFYYWIVNILWGSSGIRSSFWDVVRRIYDKLGEVGVRSKCDILYRDITKDEFERRKRMFEYSQDCDAIQMHLAAYSSSCNGDYVDYLKGIFSIYDNVYRSCAHNSEQHCSEFRAKYEEHGHDKALKMACTAIPAGDRVDTRASPLGAGAPGGSTTSIPGAVGGGLASVALPAVGLLLYKVSTYAYTYMYVHTYIYIYIHMYMYIYVNMYIRTHKCLYVYIYIYIYIYMYMYMCIYICSFLFFFFFFFFFQYTSLFDGIKKSLFGGSNNRRGRRSTVRHTDHHFNGFDSSTMGDDSSTLGGDGSTTLGGGGSSTLGGSSTDISTIYNDDDRGRRRRLSPPKGRAGTNNRRQGNIRYYAT</sequence>
<keyword evidence="2" id="KW-1133">Transmembrane helix</keyword>